<keyword evidence="1" id="KW-0472">Membrane</keyword>
<dbReference type="EMBL" id="LR797076">
    <property type="protein sequence ID" value="CAB4185579.1"/>
    <property type="molecule type" value="Genomic_DNA"/>
</dbReference>
<gene>
    <name evidence="2" type="ORF">UFOVP1119_79</name>
    <name evidence="3" type="ORF">UFOVP1238_53</name>
</gene>
<protein>
    <submittedName>
        <fullName evidence="2">Uncharacterized protein</fullName>
    </submittedName>
</protein>
<name>A0A6J5QLS1_9CAUD</name>
<dbReference type="EMBL" id="LR797198">
    <property type="protein sequence ID" value="CAB4193320.1"/>
    <property type="molecule type" value="Genomic_DNA"/>
</dbReference>
<feature type="transmembrane region" description="Helical" evidence="1">
    <location>
        <begin position="16"/>
        <end position="35"/>
    </location>
</feature>
<proteinExistence type="predicted"/>
<evidence type="ECO:0000313" key="2">
    <source>
        <dbReference type="EMBL" id="CAB4185579.1"/>
    </source>
</evidence>
<keyword evidence="1" id="KW-1133">Transmembrane helix</keyword>
<evidence type="ECO:0000256" key="1">
    <source>
        <dbReference type="SAM" id="Phobius"/>
    </source>
</evidence>
<sequence length="246" mass="28145">MNNENKARTKINTAAIWARTTWTMIFVMIITLFGHGNPVANAQMKETMVYNKYILYINKYNNLVNIKDIINIDYNNYINKVKNKNQRPTKLKTVYLVNDLTSSDTFEMPAYSKVLNLKTARVDQRVIISRLANAIKSQETGGAGAYYRKSYSSSACGAYQYMPKTWNNYMGYKTACHAPEWVQDLRMIGELKHSFKKYGSWDKAVAAHLSPARAKDKSLWNKRLHGNPTVAEYVKSVFDKANLALA</sequence>
<organism evidence="2">
    <name type="scientific">uncultured Caudovirales phage</name>
    <dbReference type="NCBI Taxonomy" id="2100421"/>
    <lineage>
        <taxon>Viruses</taxon>
        <taxon>Duplodnaviria</taxon>
        <taxon>Heunggongvirae</taxon>
        <taxon>Uroviricota</taxon>
        <taxon>Caudoviricetes</taxon>
        <taxon>Peduoviridae</taxon>
        <taxon>Maltschvirus</taxon>
        <taxon>Maltschvirus maltsch</taxon>
    </lineage>
</organism>
<accession>A0A6J5QLS1</accession>
<keyword evidence="1" id="KW-0812">Transmembrane</keyword>
<reference evidence="2" key="1">
    <citation type="submission" date="2020-05" db="EMBL/GenBank/DDBJ databases">
        <authorList>
            <person name="Chiriac C."/>
            <person name="Salcher M."/>
            <person name="Ghai R."/>
            <person name="Kavagutti S V."/>
        </authorList>
    </citation>
    <scope>NUCLEOTIDE SEQUENCE</scope>
</reference>
<evidence type="ECO:0000313" key="3">
    <source>
        <dbReference type="EMBL" id="CAB4193320.1"/>
    </source>
</evidence>